<evidence type="ECO:0000313" key="8">
    <source>
        <dbReference type="Proteomes" id="UP000013866"/>
    </source>
</evidence>
<keyword evidence="4" id="KW-0804">Transcription</keyword>
<dbReference type="Gene3D" id="3.40.190.290">
    <property type="match status" value="1"/>
</dbReference>
<evidence type="ECO:0000313" key="7">
    <source>
        <dbReference type="EMBL" id="EOH89054.1"/>
    </source>
</evidence>
<evidence type="ECO:0000256" key="1">
    <source>
        <dbReference type="ARBA" id="ARBA00009437"/>
    </source>
</evidence>
<dbReference type="Pfam" id="PF00126">
    <property type="entry name" value="HTH_1"/>
    <property type="match status" value="1"/>
</dbReference>
<keyword evidence="5" id="KW-0812">Transmembrane</keyword>
<reference evidence="7 8" key="1">
    <citation type="submission" date="2013-02" db="EMBL/GenBank/DDBJ databases">
        <title>The Genome Sequence of Enterococcus villorum ATCC_700913.</title>
        <authorList>
            <consortium name="The Broad Institute Genome Sequencing Platform"/>
            <consortium name="The Broad Institute Genome Sequencing Center for Infectious Disease"/>
            <person name="Earl A.M."/>
            <person name="Gilmore M.S."/>
            <person name="Lebreton F."/>
            <person name="Walker B."/>
            <person name="Young S.K."/>
            <person name="Zeng Q."/>
            <person name="Gargeya S."/>
            <person name="Fitzgerald M."/>
            <person name="Haas B."/>
            <person name="Abouelleil A."/>
            <person name="Alvarado L."/>
            <person name="Arachchi H.M."/>
            <person name="Berlin A.M."/>
            <person name="Chapman S.B."/>
            <person name="Dewar J."/>
            <person name="Goldberg J."/>
            <person name="Griggs A."/>
            <person name="Gujja S."/>
            <person name="Hansen M."/>
            <person name="Howarth C."/>
            <person name="Imamovic A."/>
            <person name="Larimer J."/>
            <person name="McCowan C."/>
            <person name="Murphy C."/>
            <person name="Neiman D."/>
            <person name="Pearson M."/>
            <person name="Priest M."/>
            <person name="Roberts A."/>
            <person name="Saif S."/>
            <person name="Shea T."/>
            <person name="Sisk P."/>
            <person name="Sykes S."/>
            <person name="Wortman J."/>
            <person name="Nusbaum C."/>
            <person name="Birren B."/>
        </authorList>
    </citation>
    <scope>NUCLEOTIDE SEQUENCE [LARGE SCALE GENOMIC DNA]</scope>
    <source>
        <strain evidence="7 8">ATCC 700913</strain>
    </source>
</reference>
<dbReference type="PANTHER" id="PTHR30126">
    <property type="entry name" value="HTH-TYPE TRANSCRIPTIONAL REGULATOR"/>
    <property type="match status" value="1"/>
</dbReference>
<dbReference type="Pfam" id="PF03466">
    <property type="entry name" value="LysR_substrate"/>
    <property type="match status" value="1"/>
</dbReference>
<evidence type="ECO:0000256" key="3">
    <source>
        <dbReference type="ARBA" id="ARBA00023125"/>
    </source>
</evidence>
<dbReference type="InterPro" id="IPR036388">
    <property type="entry name" value="WH-like_DNA-bd_sf"/>
</dbReference>
<dbReference type="SUPFAM" id="SSF46785">
    <property type="entry name" value="Winged helix' DNA-binding domain"/>
    <property type="match status" value="1"/>
</dbReference>
<dbReference type="Gene3D" id="1.10.10.10">
    <property type="entry name" value="Winged helix-like DNA-binding domain superfamily/Winged helix DNA-binding domain"/>
    <property type="match status" value="1"/>
</dbReference>
<dbReference type="Proteomes" id="UP000013866">
    <property type="component" value="Unassembled WGS sequence"/>
</dbReference>
<feature type="domain" description="HTH lysR-type" evidence="6">
    <location>
        <begin position="80"/>
        <end position="136"/>
    </location>
</feature>
<dbReference type="SUPFAM" id="SSF53850">
    <property type="entry name" value="Periplasmic binding protein-like II"/>
    <property type="match status" value="1"/>
</dbReference>
<organism evidence="7 8">
    <name type="scientific">Enterococcus villorum ATCC 700913</name>
    <dbReference type="NCBI Taxonomy" id="1158604"/>
    <lineage>
        <taxon>Bacteria</taxon>
        <taxon>Bacillati</taxon>
        <taxon>Bacillota</taxon>
        <taxon>Bacilli</taxon>
        <taxon>Lactobacillales</taxon>
        <taxon>Enterococcaceae</taxon>
        <taxon>Enterococcus</taxon>
    </lineage>
</organism>
<dbReference type="InterPro" id="IPR005119">
    <property type="entry name" value="LysR_subst-bd"/>
</dbReference>
<sequence length="361" mass="42077">MIVFCTNINERLSGNKQIVSIYLSLGKQCWTSCLIASEFDQKMILNIVLYISYYNHFMVYLNQIVIIVIIIKSYGSERMLKLLTTFRVVYETRNFSRTAELLFLSQPAVSNQVKQLERELGVTLFERNGRKEMKPTKQADLLYERALVLLEDWQETQQQLLDEQNEEEVCRIVASHTFAVYLLPKLLKFLLPKYPKVNFVVSYANSHHALDQIAKHEADFGFIEKPLETTGVQRFSLMEDELVIAGDPDSQLWLVRESTSGVFHYTQRYFEEKNIHGKKMLIKSNEIIAALLKEGVGCSILSKRATPENVPMKSLDYHRNFYLIQRTHLVSESLQSIAKEILIYNEFYKKTVEKNKRDFNS</sequence>
<keyword evidence="3" id="KW-0238">DNA-binding</keyword>
<accession>A0ABN0KG33</accession>
<evidence type="ECO:0000256" key="4">
    <source>
        <dbReference type="ARBA" id="ARBA00023163"/>
    </source>
</evidence>
<comment type="caution">
    <text evidence="7">The sequence shown here is derived from an EMBL/GenBank/DDBJ whole genome shotgun (WGS) entry which is preliminary data.</text>
</comment>
<keyword evidence="5" id="KW-1133">Transmembrane helix</keyword>
<proteinExistence type="inferred from homology"/>
<protein>
    <submittedName>
        <fullName evidence="7">LysR family transcriptional regulator</fullName>
    </submittedName>
</protein>
<dbReference type="PROSITE" id="PS50931">
    <property type="entry name" value="HTH_LYSR"/>
    <property type="match status" value="1"/>
</dbReference>
<evidence type="ECO:0000259" key="6">
    <source>
        <dbReference type="PROSITE" id="PS50931"/>
    </source>
</evidence>
<keyword evidence="8" id="KW-1185">Reference proteome</keyword>
<keyword evidence="5" id="KW-0472">Membrane</keyword>
<comment type="similarity">
    <text evidence="1">Belongs to the LysR transcriptional regulatory family.</text>
</comment>
<evidence type="ECO:0000256" key="5">
    <source>
        <dbReference type="SAM" id="Phobius"/>
    </source>
</evidence>
<dbReference type="PRINTS" id="PR00039">
    <property type="entry name" value="HTHLYSR"/>
</dbReference>
<name>A0ABN0KG33_9ENTE</name>
<feature type="transmembrane region" description="Helical" evidence="5">
    <location>
        <begin position="47"/>
        <end position="71"/>
    </location>
</feature>
<dbReference type="EMBL" id="AJAN01000025">
    <property type="protein sequence ID" value="EOH89054.1"/>
    <property type="molecule type" value="Genomic_DNA"/>
</dbReference>
<gene>
    <name evidence="7" type="ORF">UAO_01786</name>
</gene>
<evidence type="ECO:0000256" key="2">
    <source>
        <dbReference type="ARBA" id="ARBA00023015"/>
    </source>
</evidence>
<dbReference type="PANTHER" id="PTHR30126:SF64">
    <property type="entry name" value="HTH-TYPE TRANSCRIPTIONAL REGULATOR CITR"/>
    <property type="match status" value="1"/>
</dbReference>
<keyword evidence="2" id="KW-0805">Transcription regulation</keyword>
<dbReference type="InterPro" id="IPR000847">
    <property type="entry name" value="LysR_HTH_N"/>
</dbReference>
<dbReference type="InterPro" id="IPR036390">
    <property type="entry name" value="WH_DNA-bd_sf"/>
</dbReference>